<reference evidence="1 2" key="1">
    <citation type="submission" date="2018-02" db="EMBL/GenBank/DDBJ databases">
        <title>Discovery of a pederin family compound in a non-symbiotic bloom-forming cyanobacterium.</title>
        <authorList>
            <person name="Kust A."/>
            <person name="Mares J."/>
            <person name="Jokela J."/>
            <person name="Urajova P."/>
            <person name="Hajek J."/>
            <person name="Saurav K."/>
            <person name="Voracova K."/>
            <person name="Fewer D.P."/>
            <person name="Haapaniemi E."/>
            <person name="Permi P."/>
            <person name="Rehakova K."/>
            <person name="Sivonen K."/>
            <person name="Hrouzek P."/>
        </authorList>
    </citation>
    <scope>NUCLEOTIDE SEQUENCE [LARGE SCALE GENOMIC DNA]</scope>
    <source>
        <strain evidence="1 2">CHARLIE-1</strain>
    </source>
</reference>
<name>A0A2S6CXE4_9CYAN</name>
<dbReference type="Proteomes" id="UP000239589">
    <property type="component" value="Unassembled WGS sequence"/>
</dbReference>
<dbReference type="Gene3D" id="3.30.70.940">
    <property type="entry name" value="NusG, N-terminal domain"/>
    <property type="match status" value="1"/>
</dbReference>
<dbReference type="AlphaFoldDB" id="A0A2S6CXE4"/>
<comment type="caution">
    <text evidence="1">The sequence shown here is derived from an EMBL/GenBank/DDBJ whole genome shotgun (WGS) entry which is preliminary data.</text>
</comment>
<protein>
    <submittedName>
        <fullName evidence="1">Chromosome segregation ATPase</fullName>
    </submittedName>
</protein>
<dbReference type="GO" id="GO:0006354">
    <property type="term" value="P:DNA-templated transcription elongation"/>
    <property type="evidence" value="ECO:0007669"/>
    <property type="project" value="InterPro"/>
</dbReference>
<accession>A0A2S6CXE4</accession>
<dbReference type="OrthoDB" id="495375at2"/>
<dbReference type="EMBL" id="PGEM01000028">
    <property type="protein sequence ID" value="PPJ64389.1"/>
    <property type="molecule type" value="Genomic_DNA"/>
</dbReference>
<keyword evidence="2" id="KW-1185">Reference proteome</keyword>
<organism evidence="1 2">
    <name type="scientific">Cuspidothrix issatschenkoi CHARLIE-1</name>
    <dbReference type="NCBI Taxonomy" id="2052836"/>
    <lineage>
        <taxon>Bacteria</taxon>
        <taxon>Bacillati</taxon>
        <taxon>Cyanobacteriota</taxon>
        <taxon>Cyanophyceae</taxon>
        <taxon>Nostocales</taxon>
        <taxon>Aphanizomenonaceae</taxon>
        <taxon>Cuspidothrix</taxon>
    </lineage>
</organism>
<evidence type="ECO:0000313" key="2">
    <source>
        <dbReference type="Proteomes" id="UP000239589"/>
    </source>
</evidence>
<gene>
    <name evidence="1" type="ORF">CUN59_04900</name>
</gene>
<dbReference type="InterPro" id="IPR036735">
    <property type="entry name" value="NGN_dom_sf"/>
</dbReference>
<proteinExistence type="predicted"/>
<sequence>MPPIEPLDSTTSETSTNNWYLVSVRSKKREVFLKYLKLAITQNQLQDLIIDIKSPQDLVYEDIVLLKISNFKTAYIQLKKIECFQNIERKPLAQAQVNRMLGMG</sequence>
<dbReference type="RefSeq" id="WP_104386782.1">
    <property type="nucleotide sequence ID" value="NZ_PGEM01000028.1"/>
</dbReference>
<evidence type="ECO:0000313" key="1">
    <source>
        <dbReference type="EMBL" id="PPJ64389.1"/>
    </source>
</evidence>